<dbReference type="SMART" id="SM00905">
    <property type="entry name" value="FolB"/>
    <property type="match status" value="1"/>
</dbReference>
<feature type="domain" description="Dihydroneopterin aldolase/epimerase" evidence="1">
    <location>
        <begin position="4"/>
        <end position="103"/>
    </location>
</feature>
<gene>
    <name evidence="2" type="ORF">F1B92_02965</name>
</gene>
<dbReference type="Gene3D" id="3.30.1130.10">
    <property type="match status" value="1"/>
</dbReference>
<protein>
    <submittedName>
        <fullName evidence="2">Dihydroneopterin aldolase</fullName>
    </submittedName>
</protein>
<dbReference type="InterPro" id="IPR043133">
    <property type="entry name" value="GTP-CH-I_C/QueF"/>
</dbReference>
<accession>A0A6L5WJG7</accession>
<dbReference type="InterPro" id="IPR006157">
    <property type="entry name" value="FolB_dom"/>
</dbReference>
<comment type="caution">
    <text evidence="2">The sequence shown here is derived from an EMBL/GenBank/DDBJ whole genome shotgun (WGS) entry which is preliminary data.</text>
</comment>
<dbReference type="GO" id="GO:0006760">
    <property type="term" value="P:folic acid-containing compound metabolic process"/>
    <property type="evidence" value="ECO:0007669"/>
    <property type="project" value="InterPro"/>
</dbReference>
<dbReference type="SUPFAM" id="SSF55620">
    <property type="entry name" value="Tetrahydrobiopterin biosynthesis enzymes-like"/>
    <property type="match status" value="1"/>
</dbReference>
<proteinExistence type="predicted"/>
<evidence type="ECO:0000259" key="1">
    <source>
        <dbReference type="SMART" id="SM00905"/>
    </source>
</evidence>
<dbReference type="RefSeq" id="WP_154570430.1">
    <property type="nucleotide sequence ID" value="NZ_VWSJ01000007.1"/>
</dbReference>
<dbReference type="EMBL" id="VWSJ01000007">
    <property type="protein sequence ID" value="MSN96165.1"/>
    <property type="molecule type" value="Genomic_DNA"/>
</dbReference>
<dbReference type="GO" id="GO:0004150">
    <property type="term" value="F:dihydroneopterin aldolase activity"/>
    <property type="evidence" value="ECO:0007669"/>
    <property type="project" value="InterPro"/>
</dbReference>
<name>A0A6L5WJG7_9BACT</name>
<evidence type="ECO:0000313" key="2">
    <source>
        <dbReference type="EMBL" id="MSN96165.1"/>
    </source>
</evidence>
<keyword evidence="3" id="KW-1185">Reference proteome</keyword>
<reference evidence="2 3" key="1">
    <citation type="submission" date="2019-09" db="EMBL/GenBank/DDBJ databases">
        <authorList>
            <person name="Silva M."/>
            <person name="Pereira G."/>
            <person name="Lopes-Da-Costa L."/>
            <person name="Silva E."/>
        </authorList>
    </citation>
    <scope>NUCLEOTIDE SEQUENCE [LARGE SCALE GENOMIC DNA]</scope>
    <source>
        <strain evidence="2 3">FMV-PI01</strain>
    </source>
</reference>
<reference evidence="2 3" key="2">
    <citation type="submission" date="2020-03" db="EMBL/GenBank/DDBJ databases">
        <title>Campylobacter portucalensis sp. nov., a new species of Campylobacter isolated from the reproductive tract of bulls.</title>
        <authorList>
            <person name="Silva M.F."/>
            <person name="Pereira G."/>
            <person name="Carneiro C."/>
            <person name="Hemphill A."/>
            <person name="Mateus L."/>
            <person name="Lopes-Da-Costa L."/>
            <person name="Silva E."/>
        </authorList>
    </citation>
    <scope>NUCLEOTIDE SEQUENCE [LARGE SCALE GENOMIC DNA]</scope>
    <source>
        <strain evidence="2 3">FMV-PI01</strain>
    </source>
</reference>
<dbReference type="Proteomes" id="UP000476338">
    <property type="component" value="Unassembled WGS sequence"/>
</dbReference>
<evidence type="ECO:0000313" key="3">
    <source>
        <dbReference type="Proteomes" id="UP000476338"/>
    </source>
</evidence>
<dbReference type="Pfam" id="PF02152">
    <property type="entry name" value="FolB"/>
    <property type="match status" value="1"/>
</dbReference>
<dbReference type="AlphaFoldDB" id="A0A6L5WJG7"/>
<organism evidence="2 3">
    <name type="scientific">Campylobacter portucalensis</name>
    <dbReference type="NCBI Taxonomy" id="2608384"/>
    <lineage>
        <taxon>Bacteria</taxon>
        <taxon>Pseudomonadati</taxon>
        <taxon>Campylobacterota</taxon>
        <taxon>Epsilonproteobacteria</taxon>
        <taxon>Campylobacterales</taxon>
        <taxon>Campylobacteraceae</taxon>
        <taxon>Campylobacter</taxon>
    </lineage>
</organism>
<sequence length="105" mass="12383">MITILVEDLEIECIIGLLDFERKIPQKICINAKFRADEFVDYSYVCEVLKDSFENEKFLKVEDGLNFFAKKFKENFKSLGYFYMKIMKPNIILDANVGAEIEMIY</sequence>